<dbReference type="Proteomes" id="UP001177003">
    <property type="component" value="Chromosome 1"/>
</dbReference>
<sequence>MEAKSDSSSSFPPGIIKKSLLVIFVNGFLAWAYQAACPPPPKKIGSPDGPPITNPRIKLRDGRHLSYREYGVPKEVAKYKIIYVHGFDSNKHFAVIATSASSTLIEELGIHIVSYDRPGYGESDPNPNQTLKSSALDIEELADQLGLGSKFYVVGFSMGGQLTWTCLNYIPHRLAGATLIAPVINYWWPRLPLKLSQEAYSKQFVEDQWSLRVAHYLPWLTYWWNTQRFFPSSTLIANSPDILSPQDIQLLPKFTAGRAPLLEGQIRQQGEYESLHRDLNIGFGTWEFDPLDIENPFPNNEGSVDIWMGDDDKIVPVTLQRYIAKQLPWINYHELKGAGHLFPYADGISDAILKALLLADKKKYLKGGGDRQCSNVVQSLVFTTAHKELEEEFINEINKAGDGREKQLHREKSMEKKEI</sequence>
<evidence type="ECO:0000256" key="1">
    <source>
        <dbReference type="SAM" id="MobiDB-lite"/>
    </source>
</evidence>
<dbReference type="InterPro" id="IPR029058">
    <property type="entry name" value="AB_hydrolase_fold"/>
</dbReference>
<keyword evidence="4" id="KW-1185">Reference proteome</keyword>
<proteinExistence type="predicted"/>
<dbReference type="Gene3D" id="3.40.50.1820">
    <property type="entry name" value="alpha/beta hydrolase"/>
    <property type="match status" value="1"/>
</dbReference>
<dbReference type="AlphaFoldDB" id="A0AA35VKE0"/>
<reference evidence="3" key="1">
    <citation type="submission" date="2023-04" db="EMBL/GenBank/DDBJ databases">
        <authorList>
            <person name="Vijverberg K."/>
            <person name="Xiong W."/>
            <person name="Schranz E."/>
        </authorList>
    </citation>
    <scope>NUCLEOTIDE SEQUENCE</scope>
</reference>
<feature type="domain" description="AB hydrolase-1" evidence="2">
    <location>
        <begin position="81"/>
        <end position="342"/>
    </location>
</feature>
<evidence type="ECO:0000259" key="2">
    <source>
        <dbReference type="Pfam" id="PF00561"/>
    </source>
</evidence>
<dbReference type="EMBL" id="OX465077">
    <property type="protein sequence ID" value="CAI9267940.1"/>
    <property type="molecule type" value="Genomic_DNA"/>
</dbReference>
<organism evidence="3 4">
    <name type="scientific">Lactuca saligna</name>
    <name type="common">Willowleaf lettuce</name>
    <dbReference type="NCBI Taxonomy" id="75948"/>
    <lineage>
        <taxon>Eukaryota</taxon>
        <taxon>Viridiplantae</taxon>
        <taxon>Streptophyta</taxon>
        <taxon>Embryophyta</taxon>
        <taxon>Tracheophyta</taxon>
        <taxon>Spermatophyta</taxon>
        <taxon>Magnoliopsida</taxon>
        <taxon>eudicotyledons</taxon>
        <taxon>Gunneridae</taxon>
        <taxon>Pentapetalae</taxon>
        <taxon>asterids</taxon>
        <taxon>campanulids</taxon>
        <taxon>Asterales</taxon>
        <taxon>Asteraceae</taxon>
        <taxon>Cichorioideae</taxon>
        <taxon>Cichorieae</taxon>
        <taxon>Lactucinae</taxon>
        <taxon>Lactuca</taxon>
    </lineage>
</organism>
<protein>
    <recommendedName>
        <fullName evidence="2">AB hydrolase-1 domain-containing protein</fullName>
    </recommendedName>
</protein>
<dbReference type="GO" id="GO:0016787">
    <property type="term" value="F:hydrolase activity"/>
    <property type="evidence" value="ECO:0007669"/>
    <property type="project" value="UniProtKB-ARBA"/>
</dbReference>
<dbReference type="PANTHER" id="PTHR45763:SF70">
    <property type="entry name" value="ALPHA_BETA HYDROLASE-1"/>
    <property type="match status" value="1"/>
</dbReference>
<accession>A0AA35VKE0</accession>
<evidence type="ECO:0000313" key="3">
    <source>
        <dbReference type="EMBL" id="CAI9267940.1"/>
    </source>
</evidence>
<dbReference type="InterPro" id="IPR000073">
    <property type="entry name" value="AB_hydrolase_1"/>
</dbReference>
<dbReference type="Pfam" id="PF00561">
    <property type="entry name" value="Abhydrolase_1"/>
    <property type="match status" value="1"/>
</dbReference>
<dbReference type="PANTHER" id="PTHR45763">
    <property type="entry name" value="HYDROLASE, ALPHA/BETA FOLD FAMILY PROTEIN, EXPRESSED-RELATED"/>
    <property type="match status" value="1"/>
</dbReference>
<feature type="region of interest" description="Disordered" evidence="1">
    <location>
        <begin position="400"/>
        <end position="419"/>
    </location>
</feature>
<dbReference type="FunFam" id="3.40.50.1820:FF:000270">
    <property type="entry name" value="Alpha/beta-Hydrolases superfamily protein"/>
    <property type="match status" value="1"/>
</dbReference>
<gene>
    <name evidence="3" type="ORF">LSALG_LOCUS8395</name>
</gene>
<name>A0AA35VKE0_LACSI</name>
<dbReference type="SUPFAM" id="SSF53474">
    <property type="entry name" value="alpha/beta-Hydrolases"/>
    <property type="match status" value="1"/>
</dbReference>
<evidence type="ECO:0000313" key="4">
    <source>
        <dbReference type="Proteomes" id="UP001177003"/>
    </source>
</evidence>